<dbReference type="STRING" id="1907941.BKE30_04175"/>
<dbReference type="Gene3D" id="1.10.12.10">
    <property type="entry name" value="Lyase 2-enoyl-coa Hydratase, Chain A, domain 2"/>
    <property type="match status" value="1"/>
</dbReference>
<accession>A0A1S8CWQ9</accession>
<dbReference type="OrthoDB" id="9807606at2"/>
<dbReference type="GO" id="GO:0008300">
    <property type="term" value="P:isoprenoid catabolic process"/>
    <property type="evidence" value="ECO:0007669"/>
    <property type="project" value="TreeGrafter"/>
</dbReference>
<dbReference type="InterPro" id="IPR001753">
    <property type="entry name" value="Enoyl-CoA_hydra/iso"/>
</dbReference>
<dbReference type="PANTHER" id="PTHR42964:SF1">
    <property type="entry name" value="POLYKETIDE BIOSYNTHESIS ENOYL-COA HYDRATASE PKSH-RELATED"/>
    <property type="match status" value="1"/>
</dbReference>
<dbReference type="Pfam" id="PF00378">
    <property type="entry name" value="ECH_1"/>
    <property type="match status" value="1"/>
</dbReference>
<dbReference type="PANTHER" id="PTHR42964">
    <property type="entry name" value="ENOYL-COA HYDRATASE"/>
    <property type="match status" value="1"/>
</dbReference>
<name>A0A1S8CWQ9_9GAMM</name>
<comment type="caution">
    <text evidence="2">The sequence shown here is derived from an EMBL/GenBank/DDBJ whole genome shotgun (WGS) entry which is preliminary data.</text>
</comment>
<organism evidence="2 3">
    <name type="scientific">Alkanindiges hydrocarboniclasticus</name>
    <dbReference type="NCBI Taxonomy" id="1907941"/>
    <lineage>
        <taxon>Bacteria</taxon>
        <taxon>Pseudomonadati</taxon>
        <taxon>Pseudomonadota</taxon>
        <taxon>Gammaproteobacteria</taxon>
        <taxon>Moraxellales</taxon>
        <taxon>Moraxellaceae</taxon>
        <taxon>Alkanindiges</taxon>
    </lineage>
</organism>
<reference evidence="2 3" key="1">
    <citation type="submission" date="2016-10" db="EMBL/GenBank/DDBJ databases">
        <title>Draft Genome sequence of Alkanindiges sp. strain H1.</title>
        <authorList>
            <person name="Subhash Y."/>
            <person name="Lee S."/>
        </authorList>
    </citation>
    <scope>NUCLEOTIDE SEQUENCE [LARGE SCALE GENOMIC DNA]</scope>
    <source>
        <strain evidence="2 3">H1</strain>
    </source>
</reference>
<dbReference type="InterPro" id="IPR014748">
    <property type="entry name" value="Enoyl-CoA_hydra_C"/>
</dbReference>
<dbReference type="InterPro" id="IPR029045">
    <property type="entry name" value="ClpP/crotonase-like_dom_sf"/>
</dbReference>
<dbReference type="CDD" id="cd06558">
    <property type="entry name" value="crotonase-like"/>
    <property type="match status" value="1"/>
</dbReference>
<protein>
    <submittedName>
        <fullName evidence="2">Enoyl-CoA hydratase</fullName>
    </submittedName>
</protein>
<dbReference type="RefSeq" id="WP_076877381.1">
    <property type="nucleotide sequence ID" value="NZ_MLCN01000008.1"/>
</dbReference>
<evidence type="ECO:0000256" key="1">
    <source>
        <dbReference type="ARBA" id="ARBA00005254"/>
    </source>
</evidence>
<sequence>MFGIENPQTLLLQQAGAVLHITLNRPELRNAMSETMLRELVSVFTAIKDDLNIRAVVLRGAGGHFCAGGDIKDMAALRSEAMNAGNHDGYIRFNRAFGTLIEQVNHAPQVVVAVLEGAVLGGGFGLACVSDVALCRDNAQFGLPETGLGVIPAQIAPFVVQRIGLTQARRLALLGNRFNGQEAARIGIVHEVLSSDDTLNEALATTLQHIRRTAPNASRVTKALLHTSTQVNDLGNTLDQAAVQFAAAVSSDEGTEGTMAFIQKRLPTWAD</sequence>
<proteinExistence type="inferred from homology"/>
<dbReference type="InterPro" id="IPR051683">
    <property type="entry name" value="Enoyl-CoA_Hydratase/Isomerase"/>
</dbReference>
<evidence type="ECO:0000313" key="2">
    <source>
        <dbReference type="EMBL" id="ONG41626.1"/>
    </source>
</evidence>
<dbReference type="SUPFAM" id="SSF52096">
    <property type="entry name" value="ClpP/crotonase"/>
    <property type="match status" value="1"/>
</dbReference>
<gene>
    <name evidence="2" type="ORF">BKE30_04175</name>
</gene>
<comment type="similarity">
    <text evidence="1">Belongs to the enoyl-CoA hydratase/isomerase family.</text>
</comment>
<dbReference type="GO" id="GO:0003824">
    <property type="term" value="F:catalytic activity"/>
    <property type="evidence" value="ECO:0007669"/>
    <property type="project" value="UniProtKB-ARBA"/>
</dbReference>
<dbReference type="Gene3D" id="3.90.226.10">
    <property type="entry name" value="2-enoyl-CoA Hydratase, Chain A, domain 1"/>
    <property type="match status" value="1"/>
</dbReference>
<keyword evidence="3" id="KW-1185">Reference proteome</keyword>
<evidence type="ECO:0000313" key="3">
    <source>
        <dbReference type="Proteomes" id="UP000192132"/>
    </source>
</evidence>
<dbReference type="Proteomes" id="UP000192132">
    <property type="component" value="Unassembled WGS sequence"/>
</dbReference>
<dbReference type="AlphaFoldDB" id="A0A1S8CWQ9"/>
<dbReference type="EMBL" id="MLCN01000008">
    <property type="protein sequence ID" value="ONG41626.1"/>
    <property type="molecule type" value="Genomic_DNA"/>
</dbReference>